<dbReference type="Proteomes" id="UP001152799">
    <property type="component" value="Chromosome 13"/>
</dbReference>
<feature type="signal peptide" evidence="1">
    <location>
        <begin position="1"/>
        <end position="21"/>
    </location>
</feature>
<feature type="chain" id="PRO_5040393344" evidence="1">
    <location>
        <begin position="22"/>
        <end position="136"/>
    </location>
</feature>
<keyword evidence="1" id="KW-0732">Signal</keyword>
<keyword evidence="3" id="KW-1185">Reference proteome</keyword>
<reference evidence="2" key="1">
    <citation type="submission" date="2022-01" db="EMBL/GenBank/DDBJ databases">
        <authorList>
            <person name="King R."/>
        </authorList>
    </citation>
    <scope>NUCLEOTIDE SEQUENCE</scope>
</reference>
<evidence type="ECO:0000256" key="1">
    <source>
        <dbReference type="SAM" id="SignalP"/>
    </source>
</evidence>
<dbReference type="EMBL" id="OU892289">
    <property type="protein sequence ID" value="CAH1125043.1"/>
    <property type="molecule type" value="Genomic_DNA"/>
</dbReference>
<evidence type="ECO:0000313" key="3">
    <source>
        <dbReference type="Proteomes" id="UP001152799"/>
    </source>
</evidence>
<evidence type="ECO:0000313" key="2">
    <source>
        <dbReference type="EMBL" id="CAH1125043.1"/>
    </source>
</evidence>
<proteinExistence type="predicted"/>
<gene>
    <name evidence="2" type="ORF">CEUTPL_LOCUS3964</name>
</gene>
<name>A0A9P0GMA4_9CUCU</name>
<sequence>MIPRMCLLVVSLSLLLRPSSTAITRSTIVNDIHGNLLSNNDVKFPASTCCVVPTCNSPDKCYQMVSCGYLCSTGKYAPAEFSYTPGYKLKPSYRKFDCLFEDCKQYEITCNHCQSPREPEFSIYLVREDCKECYYQ</sequence>
<dbReference type="AlphaFoldDB" id="A0A9P0GMA4"/>
<protein>
    <submittedName>
        <fullName evidence="2">Uncharacterized protein</fullName>
    </submittedName>
</protein>
<organism evidence="2 3">
    <name type="scientific">Ceutorhynchus assimilis</name>
    <name type="common">cabbage seed weevil</name>
    <dbReference type="NCBI Taxonomy" id="467358"/>
    <lineage>
        <taxon>Eukaryota</taxon>
        <taxon>Metazoa</taxon>
        <taxon>Ecdysozoa</taxon>
        <taxon>Arthropoda</taxon>
        <taxon>Hexapoda</taxon>
        <taxon>Insecta</taxon>
        <taxon>Pterygota</taxon>
        <taxon>Neoptera</taxon>
        <taxon>Endopterygota</taxon>
        <taxon>Coleoptera</taxon>
        <taxon>Polyphaga</taxon>
        <taxon>Cucujiformia</taxon>
        <taxon>Curculionidae</taxon>
        <taxon>Ceutorhynchinae</taxon>
        <taxon>Ceutorhynchus</taxon>
    </lineage>
</organism>
<dbReference type="OrthoDB" id="6756318at2759"/>
<accession>A0A9P0GMA4</accession>